<organism evidence="2 3">
    <name type="scientific">Frateuria terrea</name>
    <dbReference type="NCBI Taxonomy" id="529704"/>
    <lineage>
        <taxon>Bacteria</taxon>
        <taxon>Pseudomonadati</taxon>
        <taxon>Pseudomonadota</taxon>
        <taxon>Gammaproteobacteria</taxon>
        <taxon>Lysobacterales</taxon>
        <taxon>Rhodanobacteraceae</taxon>
        <taxon>Frateuria</taxon>
    </lineage>
</organism>
<proteinExistence type="predicted"/>
<keyword evidence="3" id="KW-1185">Reference proteome</keyword>
<dbReference type="AlphaFoldDB" id="A0A1H6QFQ8"/>
<name>A0A1H6QFQ8_9GAMM</name>
<feature type="compositionally biased region" description="Acidic residues" evidence="1">
    <location>
        <begin position="63"/>
        <end position="76"/>
    </location>
</feature>
<protein>
    <submittedName>
        <fullName evidence="2">Uncharacterized protein</fullName>
    </submittedName>
</protein>
<reference evidence="2 3" key="1">
    <citation type="submission" date="2016-10" db="EMBL/GenBank/DDBJ databases">
        <authorList>
            <person name="de Groot N.N."/>
        </authorList>
    </citation>
    <scope>NUCLEOTIDE SEQUENCE [LARGE SCALE GENOMIC DNA]</scope>
    <source>
        <strain evidence="2 3">DSM 26515</strain>
    </source>
</reference>
<evidence type="ECO:0000313" key="3">
    <source>
        <dbReference type="Proteomes" id="UP000199420"/>
    </source>
</evidence>
<dbReference type="EMBL" id="FNYC01000001">
    <property type="protein sequence ID" value="SEI42549.1"/>
    <property type="molecule type" value="Genomic_DNA"/>
</dbReference>
<evidence type="ECO:0000256" key="1">
    <source>
        <dbReference type="SAM" id="MobiDB-lite"/>
    </source>
</evidence>
<sequence>MDAIEFLERVGSDASVFHGAEDALQAAGANLVPGLASALAARDVEAVQRLLGRALLICVQIPGEEEEAPDEDEGDADERQPELQR</sequence>
<evidence type="ECO:0000313" key="2">
    <source>
        <dbReference type="EMBL" id="SEI42549.1"/>
    </source>
</evidence>
<dbReference type="Proteomes" id="UP000199420">
    <property type="component" value="Unassembled WGS sequence"/>
</dbReference>
<dbReference type="RefSeq" id="WP_091333207.1">
    <property type="nucleotide sequence ID" value="NZ_FNYC01000001.1"/>
</dbReference>
<dbReference type="STRING" id="529704.SAMN02927913_0495"/>
<accession>A0A1H6QFQ8</accession>
<gene>
    <name evidence="2" type="ORF">SAMN04487997_0579</name>
</gene>
<feature type="region of interest" description="Disordered" evidence="1">
    <location>
        <begin position="62"/>
        <end position="85"/>
    </location>
</feature>